<dbReference type="Pfam" id="PF01627">
    <property type="entry name" value="Hpt"/>
    <property type="match status" value="1"/>
</dbReference>
<evidence type="ECO:0000313" key="3">
    <source>
        <dbReference type="EMBL" id="QXT40856.1"/>
    </source>
</evidence>
<keyword evidence="1" id="KW-0597">Phosphoprotein</keyword>
<organism evidence="3 4">
    <name type="scientific">Gymnodinialimonas ceratoperidinii</name>
    <dbReference type="NCBI Taxonomy" id="2856823"/>
    <lineage>
        <taxon>Bacteria</taxon>
        <taxon>Pseudomonadati</taxon>
        <taxon>Pseudomonadota</taxon>
        <taxon>Alphaproteobacteria</taxon>
        <taxon>Rhodobacterales</taxon>
        <taxon>Paracoccaceae</taxon>
        <taxon>Gymnodinialimonas</taxon>
    </lineage>
</organism>
<dbReference type="RefSeq" id="WP_219004266.1">
    <property type="nucleotide sequence ID" value="NZ_CP079194.1"/>
</dbReference>
<dbReference type="GO" id="GO:0000160">
    <property type="term" value="P:phosphorelay signal transduction system"/>
    <property type="evidence" value="ECO:0007669"/>
    <property type="project" value="InterPro"/>
</dbReference>
<evidence type="ECO:0000313" key="4">
    <source>
        <dbReference type="Proteomes" id="UP000825009"/>
    </source>
</evidence>
<dbReference type="KEGG" id="gce:KYE46_06400"/>
<feature type="domain" description="HPt" evidence="2">
    <location>
        <begin position="15"/>
        <end position="117"/>
    </location>
</feature>
<dbReference type="AlphaFoldDB" id="A0A8F6TXQ7"/>
<sequence length="123" mass="13367">MMAAAHPNPSANSRFSDALARVRQRFVQSIPERLEEIGCQFERISDGEDLADCLHGIERELHKIAGIAGSIGLSELGEKSARTEAKLINELAGDIDAAAVEKLFEAIVELTQDLQRVHATEAS</sequence>
<evidence type="ECO:0000256" key="1">
    <source>
        <dbReference type="PROSITE-ProRule" id="PRU00110"/>
    </source>
</evidence>
<dbReference type="PROSITE" id="PS50894">
    <property type="entry name" value="HPT"/>
    <property type="match status" value="1"/>
</dbReference>
<name>A0A8F6TXQ7_9RHOB</name>
<proteinExistence type="predicted"/>
<evidence type="ECO:0000259" key="2">
    <source>
        <dbReference type="PROSITE" id="PS50894"/>
    </source>
</evidence>
<keyword evidence="4" id="KW-1185">Reference proteome</keyword>
<gene>
    <name evidence="3" type="ORF">KYE46_06400</name>
</gene>
<feature type="modified residue" description="Phosphohistidine" evidence="1">
    <location>
        <position position="62"/>
    </location>
</feature>
<accession>A0A8F6TXQ7</accession>
<protein>
    <submittedName>
        <fullName evidence="3">Hpt domain-containing protein</fullName>
    </submittedName>
</protein>
<dbReference type="EMBL" id="CP079194">
    <property type="protein sequence ID" value="QXT40856.1"/>
    <property type="molecule type" value="Genomic_DNA"/>
</dbReference>
<dbReference type="InterPro" id="IPR008207">
    <property type="entry name" value="Sig_transdc_His_kin_Hpt_dom"/>
</dbReference>
<dbReference type="Proteomes" id="UP000825009">
    <property type="component" value="Chromosome"/>
</dbReference>
<reference evidence="3 4" key="1">
    <citation type="submission" date="2021-07" db="EMBL/GenBank/DDBJ databases">
        <title>A novel Jannaschia species isolated from marine dinoflagellate Ceratoperidinium margalefii.</title>
        <authorList>
            <person name="Jiang Y."/>
            <person name="Li Z."/>
        </authorList>
    </citation>
    <scope>NUCLEOTIDE SEQUENCE [LARGE SCALE GENOMIC DNA]</scope>
    <source>
        <strain evidence="3 4">J12C1-MA-4</strain>
    </source>
</reference>